<dbReference type="GO" id="GO:0005886">
    <property type="term" value="C:plasma membrane"/>
    <property type="evidence" value="ECO:0007669"/>
    <property type="project" value="UniProtKB-SubCell"/>
</dbReference>
<feature type="transmembrane region" description="Helical" evidence="7">
    <location>
        <begin position="135"/>
        <end position="155"/>
    </location>
</feature>
<dbReference type="EMBL" id="FOGJ01000005">
    <property type="protein sequence ID" value="SER42688.1"/>
    <property type="molecule type" value="Genomic_DNA"/>
</dbReference>
<dbReference type="RefSeq" id="WP_074754910.1">
    <property type="nucleotide sequence ID" value="NZ_FOGJ01000005.1"/>
</dbReference>
<protein>
    <submittedName>
        <fullName evidence="9">Peptide/nickel transport system permease protein</fullName>
    </submittedName>
</protein>
<dbReference type="PROSITE" id="PS50928">
    <property type="entry name" value="ABC_TM1"/>
    <property type="match status" value="1"/>
</dbReference>
<dbReference type="CDD" id="cd06261">
    <property type="entry name" value="TM_PBP2"/>
    <property type="match status" value="1"/>
</dbReference>
<dbReference type="InterPro" id="IPR035906">
    <property type="entry name" value="MetI-like_sf"/>
</dbReference>
<evidence type="ECO:0000313" key="9">
    <source>
        <dbReference type="EMBL" id="SER42688.1"/>
    </source>
</evidence>
<keyword evidence="4 7" id="KW-0812">Transmembrane</keyword>
<evidence type="ECO:0000256" key="5">
    <source>
        <dbReference type="ARBA" id="ARBA00022989"/>
    </source>
</evidence>
<dbReference type="AlphaFoldDB" id="A0A1H9P3D0"/>
<evidence type="ECO:0000256" key="7">
    <source>
        <dbReference type="RuleBase" id="RU363032"/>
    </source>
</evidence>
<proteinExistence type="inferred from homology"/>
<keyword evidence="6 7" id="KW-0472">Membrane</keyword>
<sequence>MKKYLIKRTGLAIGIIIAISMITFLILNIIPGDPVALMLGDMASPETIEKLREQMGLNRPLPEQYVNWILQLITGDLGNSYFQKKPVLELIGNAFYYTSRLALFAYIIALVIGITSGVVAAVFHGKLVDRILMTIAIAGISAPAFWVAILLQIYIALNFDLFPVSGVSTMAGYVLPSIALGSRYAASIARITRTSMLETMNQDFIRTARAKGLGSFRIVVIHAFRNALLPIITVIGADIGSLLAGAMLTESVFNIPGIGKLLIDAINKRDLPIVQGTVMYIAIICVLIYLVVDILYAVIDPRIKLGDGTSG</sequence>
<feature type="domain" description="ABC transmembrane type-1" evidence="8">
    <location>
        <begin position="95"/>
        <end position="296"/>
    </location>
</feature>
<accession>A0A1H9P3D0</accession>
<feature type="transmembrane region" description="Helical" evidence="7">
    <location>
        <begin position="12"/>
        <end position="30"/>
    </location>
</feature>
<gene>
    <name evidence="9" type="ORF">SAMN04487884_105124</name>
</gene>
<dbReference type="OrthoDB" id="9806409at2"/>
<feature type="transmembrane region" description="Helical" evidence="7">
    <location>
        <begin position="227"/>
        <end position="248"/>
    </location>
</feature>
<organism evidence="9 10">
    <name type="scientific">Butyrivibrio fibrisolvens</name>
    <dbReference type="NCBI Taxonomy" id="831"/>
    <lineage>
        <taxon>Bacteria</taxon>
        <taxon>Bacillati</taxon>
        <taxon>Bacillota</taxon>
        <taxon>Clostridia</taxon>
        <taxon>Lachnospirales</taxon>
        <taxon>Lachnospiraceae</taxon>
        <taxon>Butyrivibrio</taxon>
    </lineage>
</organism>
<keyword evidence="5 7" id="KW-1133">Transmembrane helix</keyword>
<dbReference type="PANTHER" id="PTHR43163:SF6">
    <property type="entry name" value="DIPEPTIDE TRANSPORT SYSTEM PERMEASE PROTEIN DPPB-RELATED"/>
    <property type="match status" value="1"/>
</dbReference>
<reference evidence="9 10" key="1">
    <citation type="submission" date="2016-10" db="EMBL/GenBank/DDBJ databases">
        <authorList>
            <person name="de Groot N.N."/>
        </authorList>
    </citation>
    <scope>NUCLEOTIDE SEQUENCE [LARGE SCALE GENOMIC DNA]</scope>
    <source>
        <strain evidence="9 10">AR40</strain>
    </source>
</reference>
<dbReference type="PANTHER" id="PTHR43163">
    <property type="entry name" value="DIPEPTIDE TRANSPORT SYSTEM PERMEASE PROTEIN DPPB-RELATED"/>
    <property type="match status" value="1"/>
</dbReference>
<dbReference type="InterPro" id="IPR000515">
    <property type="entry name" value="MetI-like"/>
</dbReference>
<evidence type="ECO:0000256" key="4">
    <source>
        <dbReference type="ARBA" id="ARBA00022692"/>
    </source>
</evidence>
<dbReference type="Pfam" id="PF19300">
    <property type="entry name" value="BPD_transp_1_N"/>
    <property type="match status" value="1"/>
</dbReference>
<dbReference type="InterPro" id="IPR045621">
    <property type="entry name" value="BPD_transp_1_N"/>
</dbReference>
<comment type="similarity">
    <text evidence="7">Belongs to the binding-protein-dependent transport system permease family.</text>
</comment>
<evidence type="ECO:0000256" key="3">
    <source>
        <dbReference type="ARBA" id="ARBA00022475"/>
    </source>
</evidence>
<dbReference type="Pfam" id="PF00528">
    <property type="entry name" value="BPD_transp_1"/>
    <property type="match status" value="1"/>
</dbReference>
<feature type="transmembrane region" description="Helical" evidence="7">
    <location>
        <begin position="161"/>
        <end position="186"/>
    </location>
</feature>
<feature type="transmembrane region" description="Helical" evidence="7">
    <location>
        <begin position="278"/>
        <end position="299"/>
    </location>
</feature>
<evidence type="ECO:0000313" key="10">
    <source>
        <dbReference type="Proteomes" id="UP000182584"/>
    </source>
</evidence>
<dbReference type="SUPFAM" id="SSF161098">
    <property type="entry name" value="MetI-like"/>
    <property type="match status" value="1"/>
</dbReference>
<dbReference type="Gene3D" id="1.10.3720.10">
    <property type="entry name" value="MetI-like"/>
    <property type="match status" value="1"/>
</dbReference>
<evidence type="ECO:0000256" key="6">
    <source>
        <dbReference type="ARBA" id="ARBA00023136"/>
    </source>
</evidence>
<comment type="subcellular location">
    <subcellularLocation>
        <location evidence="1 7">Cell membrane</location>
        <topology evidence="1 7">Multi-pass membrane protein</topology>
    </subcellularLocation>
</comment>
<keyword evidence="2 7" id="KW-0813">Transport</keyword>
<keyword evidence="3" id="KW-1003">Cell membrane</keyword>
<dbReference type="Proteomes" id="UP000182584">
    <property type="component" value="Unassembled WGS sequence"/>
</dbReference>
<evidence type="ECO:0000259" key="8">
    <source>
        <dbReference type="PROSITE" id="PS50928"/>
    </source>
</evidence>
<dbReference type="GO" id="GO:0071916">
    <property type="term" value="F:dipeptide transmembrane transporter activity"/>
    <property type="evidence" value="ECO:0007669"/>
    <property type="project" value="TreeGrafter"/>
</dbReference>
<evidence type="ECO:0000256" key="2">
    <source>
        <dbReference type="ARBA" id="ARBA00022448"/>
    </source>
</evidence>
<feature type="transmembrane region" description="Helical" evidence="7">
    <location>
        <begin position="103"/>
        <end position="123"/>
    </location>
</feature>
<evidence type="ECO:0000256" key="1">
    <source>
        <dbReference type="ARBA" id="ARBA00004651"/>
    </source>
</evidence>
<name>A0A1H9P3D0_BUTFI</name>